<evidence type="ECO:0000256" key="5">
    <source>
        <dbReference type="ARBA" id="ARBA00022737"/>
    </source>
</evidence>
<dbReference type="GO" id="GO:0000981">
    <property type="term" value="F:DNA-binding transcription factor activity, RNA polymerase II-specific"/>
    <property type="evidence" value="ECO:0000318"/>
    <property type="project" value="GO_Central"/>
</dbReference>
<dbReference type="InterPro" id="IPR036236">
    <property type="entry name" value="Znf_C2H2_sf"/>
</dbReference>
<comment type="subcellular location">
    <subcellularLocation>
        <location evidence="2">Nucleus</location>
    </subcellularLocation>
</comment>
<dbReference type="AlphaFoldDB" id="A0A1L8EUN3"/>
<dbReference type="PROSITE" id="PS50950">
    <property type="entry name" value="ZF_THAP"/>
    <property type="match status" value="1"/>
</dbReference>
<evidence type="ECO:0000313" key="12">
    <source>
        <dbReference type="Proteomes" id="UP000186698"/>
    </source>
</evidence>
<dbReference type="Bgee" id="108701160">
    <property type="expression patterns" value="Expressed in oocyte and 19 other cell types or tissues"/>
</dbReference>
<keyword evidence="10" id="KW-0804">Transcription</keyword>
<dbReference type="Pfam" id="PF05485">
    <property type="entry name" value="THAP"/>
    <property type="match status" value="1"/>
</dbReference>
<dbReference type="GO" id="GO:0006357">
    <property type="term" value="P:regulation of transcription by RNA polymerase II"/>
    <property type="evidence" value="ECO:0000318"/>
    <property type="project" value="GO_Central"/>
</dbReference>
<comment type="function">
    <text evidence="1">May be involved in transcriptional regulation.</text>
</comment>
<sequence length="676" mass="76775">MPQCIISDCPNYCSRKNISLHVFPKNLAQIKLWLLQTGQDYGDLDSFAQRIYVGNKNGAFRLCSDHFAPECYYGEGPQKQLVNNAVPTLFPKRKGENVCYPIHGNLPPSYRPRPKVDATTNTDEVQKRDISTRTDLYHKVRSIGTRTDPRFGVRNVGTLMNSTCLKRNASTSTLIIPILTTIDRGVQVPECTHNTGGETWKVQHDHIYEFPSSELLQSPRNWPITPRPGGITNSQSYVGSSGLNQDNPPKAPAHPALKEEYTEDEMMTIMRRVTNILKNDRCKHLRTQRMMKQALEIVNLLTTGDCIIMKKYTANQNIPLVTGEVPVKSGDVAMYFSAAEWEYIGKHWKHYRHLIERDSSNSDVIRSVPAKSMPRDAPLRWNVVEDSCTATLSLNVEQDTKFLYPENTLKLDSSHESTINMQSLKKPSLLQNVVKNWVVTKISCGNEKGTLEDCLTVCPSPQPPHTGDGSYSSNSFEDESKPTLNTAKISFSSEKAPVGNVENHTAQPDGPYSSEMYSSCIKGNPQGTHPRAKNSINISLKCKQCSKMFHYKAQLLKHQKKHRGKMPYTCHECGTDFQLHSHFLLHRKQRPCQKKYTCNGCGIRFGYKCNLVVHQKTHARSSPYVCAQCQKKFHTRTWFMKHMKSHKRKNLLNCSHCEKWFVSEKSLAEHQSTHMA</sequence>
<dbReference type="GO" id="GO:0005634">
    <property type="term" value="C:nucleus"/>
    <property type="evidence" value="ECO:0007669"/>
    <property type="project" value="UniProtKB-SubCell"/>
</dbReference>
<dbReference type="FunFam" id="3.30.160.60:FF:000100">
    <property type="entry name" value="Zinc finger 45-like"/>
    <property type="match status" value="1"/>
</dbReference>
<keyword evidence="4" id="KW-0479">Metal-binding</keyword>
<dbReference type="GO" id="GO:0008270">
    <property type="term" value="F:zinc ion binding"/>
    <property type="evidence" value="ECO:0007669"/>
    <property type="project" value="UniProtKB-KW"/>
</dbReference>
<dbReference type="InterPro" id="IPR006612">
    <property type="entry name" value="THAP_Znf"/>
</dbReference>
<organism evidence="12 13">
    <name type="scientific">Xenopus laevis</name>
    <name type="common">African clawed frog</name>
    <dbReference type="NCBI Taxonomy" id="8355"/>
    <lineage>
        <taxon>Eukaryota</taxon>
        <taxon>Metazoa</taxon>
        <taxon>Chordata</taxon>
        <taxon>Craniata</taxon>
        <taxon>Vertebrata</taxon>
        <taxon>Euteleostomi</taxon>
        <taxon>Amphibia</taxon>
        <taxon>Batrachia</taxon>
        <taxon>Anura</taxon>
        <taxon>Pipoidea</taxon>
        <taxon>Pipidae</taxon>
        <taxon>Xenopodinae</taxon>
        <taxon>Xenopus</taxon>
        <taxon>Xenopus</taxon>
    </lineage>
</organism>
<evidence type="ECO:0000256" key="4">
    <source>
        <dbReference type="ARBA" id="ARBA00022723"/>
    </source>
</evidence>
<evidence type="ECO:0000256" key="8">
    <source>
        <dbReference type="ARBA" id="ARBA00023015"/>
    </source>
</evidence>
<dbReference type="PROSITE" id="PS50157">
    <property type="entry name" value="ZINC_FINGER_C2H2_2"/>
    <property type="match status" value="5"/>
</dbReference>
<keyword evidence="12" id="KW-1185">Reference proteome</keyword>
<dbReference type="Gene3D" id="3.30.160.60">
    <property type="entry name" value="Classic Zinc Finger"/>
    <property type="match status" value="3"/>
</dbReference>
<accession>A0A1L8EUN3</accession>
<keyword evidence="11" id="KW-0539">Nucleus</keyword>
<keyword evidence="6" id="KW-0863">Zinc-finger</keyword>
<dbReference type="PANTHER" id="PTHR47772">
    <property type="entry name" value="ZINC FINGER PROTEIN 200"/>
    <property type="match status" value="1"/>
</dbReference>
<evidence type="ECO:0000313" key="13">
    <source>
        <dbReference type="RefSeq" id="XP_018090922.1"/>
    </source>
</evidence>
<dbReference type="GeneID" id="108701160"/>
<dbReference type="PANTHER" id="PTHR47772:SF13">
    <property type="entry name" value="GASTRULA ZINC FINGER PROTEIN XLCGF49.1-LIKE-RELATED"/>
    <property type="match status" value="1"/>
</dbReference>
<dbReference type="InterPro" id="IPR013087">
    <property type="entry name" value="Znf_C2H2_type"/>
</dbReference>
<dbReference type="Pfam" id="PF00096">
    <property type="entry name" value="zf-C2H2"/>
    <property type="match status" value="3"/>
</dbReference>
<dbReference type="SUPFAM" id="SSF57716">
    <property type="entry name" value="Glucocorticoid receptor-like (DNA-binding domain)"/>
    <property type="match status" value="1"/>
</dbReference>
<comment type="similarity">
    <text evidence="3">Belongs to the krueppel C2H2-type zinc-finger protein family.</text>
</comment>
<gene>
    <name evidence="13" type="primary">LOC108701160</name>
</gene>
<proteinExistence type="inferred from homology"/>
<dbReference type="SMART" id="SM00980">
    <property type="entry name" value="THAP"/>
    <property type="match status" value="1"/>
</dbReference>
<dbReference type="PaxDb" id="8355-A0A1L8EUN3"/>
<dbReference type="RefSeq" id="XP_018090922.1">
    <property type="nucleotide sequence ID" value="XM_018235433.2"/>
</dbReference>
<evidence type="ECO:0000256" key="6">
    <source>
        <dbReference type="ARBA" id="ARBA00022771"/>
    </source>
</evidence>
<evidence type="ECO:0000256" key="11">
    <source>
        <dbReference type="ARBA" id="ARBA00023242"/>
    </source>
</evidence>
<dbReference type="InterPro" id="IPR050636">
    <property type="entry name" value="C2H2-ZF_domain-containing"/>
</dbReference>
<protein>
    <submittedName>
        <fullName evidence="13">Uncharacterized protein LOC108701160</fullName>
    </submittedName>
</protein>
<name>A0A1L8EUN3_XENLA</name>
<evidence type="ECO:0000256" key="10">
    <source>
        <dbReference type="ARBA" id="ARBA00023163"/>
    </source>
</evidence>
<evidence type="ECO:0000256" key="7">
    <source>
        <dbReference type="ARBA" id="ARBA00022833"/>
    </source>
</evidence>
<dbReference type="Proteomes" id="UP000186698">
    <property type="component" value="Chromosome 9_10L"/>
</dbReference>
<dbReference type="SMART" id="SM00692">
    <property type="entry name" value="DM3"/>
    <property type="match status" value="1"/>
</dbReference>
<evidence type="ECO:0000256" key="9">
    <source>
        <dbReference type="ARBA" id="ARBA00023125"/>
    </source>
</evidence>
<dbReference type="SUPFAM" id="SSF57667">
    <property type="entry name" value="beta-beta-alpha zinc fingers"/>
    <property type="match status" value="3"/>
</dbReference>
<reference evidence="13" key="1">
    <citation type="submission" date="2025-08" db="UniProtKB">
        <authorList>
            <consortium name="RefSeq"/>
        </authorList>
    </citation>
    <scope>IDENTIFICATION</scope>
    <source>
        <strain evidence="13">J_2021</strain>
        <tissue evidence="13">Erythrocytes</tissue>
    </source>
</reference>
<dbReference type="SMART" id="SM00355">
    <property type="entry name" value="ZnF_C2H2"/>
    <property type="match status" value="5"/>
</dbReference>
<dbReference type="PROSITE" id="PS00028">
    <property type="entry name" value="ZINC_FINGER_C2H2_1"/>
    <property type="match status" value="4"/>
</dbReference>
<keyword evidence="7" id="KW-0862">Zinc</keyword>
<keyword evidence="9" id="KW-0238">DNA-binding</keyword>
<evidence type="ECO:0000256" key="1">
    <source>
        <dbReference type="ARBA" id="ARBA00003767"/>
    </source>
</evidence>
<dbReference type="KEGG" id="xla:108701160"/>
<evidence type="ECO:0000256" key="3">
    <source>
        <dbReference type="ARBA" id="ARBA00006991"/>
    </source>
</evidence>
<keyword evidence="5" id="KW-0677">Repeat</keyword>
<dbReference type="OrthoDB" id="7295497at2759"/>
<keyword evidence="8" id="KW-0805">Transcription regulation</keyword>
<dbReference type="GO" id="GO:0000978">
    <property type="term" value="F:RNA polymerase II cis-regulatory region sequence-specific DNA binding"/>
    <property type="evidence" value="ECO:0000318"/>
    <property type="project" value="GO_Central"/>
</dbReference>
<evidence type="ECO:0000256" key="2">
    <source>
        <dbReference type="ARBA" id="ARBA00004123"/>
    </source>
</evidence>